<name>A0A9D3VJM3_9ROSI</name>
<sequence>MARIEARMEARLEATIESKLQIVKKEFRGELQTLLGQYSDHQQMLIQPLKIEVLLACIVKKLLTPVHNYPKPLLSPSTMSAYSSSPTRSVPASQTMSNVSVNKFGVRSILSNVMAECKKKGLCFWCSAKYQLGHKCIKSQLYQFLWEPLSDNEADEF</sequence>
<dbReference type="EMBL" id="JAIQCV010000007">
    <property type="protein sequence ID" value="KAH1083911.1"/>
    <property type="molecule type" value="Genomic_DNA"/>
</dbReference>
<organism evidence="1 2">
    <name type="scientific">Gossypium stocksii</name>
    <dbReference type="NCBI Taxonomy" id="47602"/>
    <lineage>
        <taxon>Eukaryota</taxon>
        <taxon>Viridiplantae</taxon>
        <taxon>Streptophyta</taxon>
        <taxon>Embryophyta</taxon>
        <taxon>Tracheophyta</taxon>
        <taxon>Spermatophyta</taxon>
        <taxon>Magnoliopsida</taxon>
        <taxon>eudicotyledons</taxon>
        <taxon>Gunneridae</taxon>
        <taxon>Pentapetalae</taxon>
        <taxon>rosids</taxon>
        <taxon>malvids</taxon>
        <taxon>Malvales</taxon>
        <taxon>Malvaceae</taxon>
        <taxon>Malvoideae</taxon>
        <taxon>Gossypium</taxon>
    </lineage>
</organism>
<evidence type="ECO:0000313" key="1">
    <source>
        <dbReference type="EMBL" id="KAH1083911.1"/>
    </source>
</evidence>
<keyword evidence="2" id="KW-1185">Reference proteome</keyword>
<gene>
    <name evidence="1" type="ORF">J1N35_023672</name>
</gene>
<dbReference type="Proteomes" id="UP000828251">
    <property type="component" value="Unassembled WGS sequence"/>
</dbReference>
<dbReference type="AlphaFoldDB" id="A0A9D3VJM3"/>
<reference evidence="1 2" key="1">
    <citation type="journal article" date="2021" name="Plant Biotechnol. J.">
        <title>Multi-omics assisted identification of the key and species-specific regulatory components of drought-tolerant mechanisms in Gossypium stocksii.</title>
        <authorList>
            <person name="Yu D."/>
            <person name="Ke L."/>
            <person name="Zhang D."/>
            <person name="Wu Y."/>
            <person name="Sun Y."/>
            <person name="Mei J."/>
            <person name="Sun J."/>
            <person name="Sun Y."/>
        </authorList>
    </citation>
    <scope>NUCLEOTIDE SEQUENCE [LARGE SCALE GENOMIC DNA]</scope>
    <source>
        <strain evidence="2">cv. E1</strain>
        <tissue evidence="1">Leaf</tissue>
    </source>
</reference>
<comment type="caution">
    <text evidence="1">The sequence shown here is derived from an EMBL/GenBank/DDBJ whole genome shotgun (WGS) entry which is preliminary data.</text>
</comment>
<dbReference type="OrthoDB" id="10057496at2759"/>
<protein>
    <submittedName>
        <fullName evidence="1">Uncharacterized protein</fullName>
    </submittedName>
</protein>
<accession>A0A9D3VJM3</accession>
<proteinExistence type="predicted"/>
<evidence type="ECO:0000313" key="2">
    <source>
        <dbReference type="Proteomes" id="UP000828251"/>
    </source>
</evidence>